<dbReference type="SMART" id="SM00184">
    <property type="entry name" value="RING"/>
    <property type="match status" value="1"/>
</dbReference>
<evidence type="ECO:0000313" key="35">
    <source>
        <dbReference type="EMBL" id="KAK2824264.1"/>
    </source>
</evidence>
<dbReference type="GO" id="GO:0045879">
    <property type="term" value="P:negative regulation of smoothened signaling pathway"/>
    <property type="evidence" value="ECO:0007669"/>
    <property type="project" value="UniProtKB-ARBA"/>
</dbReference>
<evidence type="ECO:0000256" key="29">
    <source>
        <dbReference type="ARBA" id="ARBA00075537"/>
    </source>
</evidence>
<dbReference type="Pfam" id="PF05076">
    <property type="entry name" value="SUFU"/>
    <property type="match status" value="1"/>
</dbReference>
<evidence type="ECO:0000256" key="13">
    <source>
        <dbReference type="ARBA" id="ARBA00022723"/>
    </source>
</evidence>
<feature type="compositionally biased region" description="Basic and acidic residues" evidence="33">
    <location>
        <begin position="440"/>
        <end position="449"/>
    </location>
</feature>
<dbReference type="GO" id="GO:0005929">
    <property type="term" value="C:cilium"/>
    <property type="evidence" value="ECO:0007669"/>
    <property type="project" value="UniProtKB-ARBA"/>
</dbReference>
<evidence type="ECO:0000256" key="24">
    <source>
        <dbReference type="ARBA" id="ARBA00060754"/>
    </source>
</evidence>
<evidence type="ECO:0000256" key="32">
    <source>
        <dbReference type="PROSITE-ProRule" id="PRU00175"/>
    </source>
</evidence>
<keyword evidence="36" id="KW-1185">Reference proteome</keyword>
<dbReference type="InterPro" id="IPR007768">
    <property type="entry name" value="Suppressor_of_fused"/>
</dbReference>
<dbReference type="GO" id="GO:0045087">
    <property type="term" value="P:innate immune response"/>
    <property type="evidence" value="ECO:0007669"/>
    <property type="project" value="UniProtKB-KW"/>
</dbReference>
<gene>
    <name evidence="35" type="ORF">Q5P01_021439</name>
</gene>
<dbReference type="GO" id="GO:0005634">
    <property type="term" value="C:nucleus"/>
    <property type="evidence" value="ECO:0007669"/>
    <property type="project" value="UniProtKB-SubCell"/>
</dbReference>
<evidence type="ECO:0000256" key="16">
    <source>
        <dbReference type="ARBA" id="ARBA00022786"/>
    </source>
</evidence>
<evidence type="ECO:0000256" key="33">
    <source>
        <dbReference type="SAM" id="MobiDB-lite"/>
    </source>
</evidence>
<proteinExistence type="inferred from homology"/>
<dbReference type="InterPro" id="IPR001841">
    <property type="entry name" value="Znf_RING"/>
</dbReference>
<feature type="region of interest" description="Disordered" evidence="33">
    <location>
        <begin position="264"/>
        <end position="293"/>
    </location>
</feature>
<dbReference type="EMBL" id="JAUPFM010000017">
    <property type="protein sequence ID" value="KAK2824264.1"/>
    <property type="molecule type" value="Genomic_DNA"/>
</dbReference>
<dbReference type="Pfam" id="PF12470">
    <property type="entry name" value="SUFU_C"/>
    <property type="match status" value="1"/>
</dbReference>
<dbReference type="InterPro" id="IPR037181">
    <property type="entry name" value="SUFU_N"/>
</dbReference>
<keyword evidence="22" id="KW-0539">Nucleus</keyword>
<dbReference type="FunFam" id="3.30.1360.230:FF:000001">
    <property type="entry name" value="Suppressor of fused homolog"/>
    <property type="match status" value="1"/>
</dbReference>
<comment type="similarity">
    <text evidence="24">Belongs to the SUFU family.</text>
</comment>
<evidence type="ECO:0000256" key="15">
    <source>
        <dbReference type="ARBA" id="ARBA00022771"/>
    </source>
</evidence>
<dbReference type="PANTHER" id="PTHR10928">
    <property type="entry name" value="SUPPRESSOR OF FUSED"/>
    <property type="match status" value="1"/>
</dbReference>
<comment type="catalytic activity">
    <reaction evidence="1">
        <text>S-ubiquitinyl-[E2 ubiquitin-conjugating enzyme]-L-cysteine + [acceptor protein]-L-lysine = [E2 ubiquitin-conjugating enzyme]-L-cysteine + N(6)-ubiquitinyl-[acceptor protein]-L-lysine.</text>
        <dbReference type="EC" id="2.3.2.27"/>
    </reaction>
</comment>
<keyword evidence="18" id="KW-0832">Ubl conjugation</keyword>
<keyword evidence="17" id="KW-0862">Zinc</keyword>
<dbReference type="CDD" id="cd16580">
    <property type="entry name" value="RING-HC_TRIM8_C-V"/>
    <property type="match status" value="1"/>
</dbReference>
<dbReference type="InterPro" id="IPR024314">
    <property type="entry name" value="SUFU_C"/>
</dbReference>
<dbReference type="InterPro" id="IPR020941">
    <property type="entry name" value="SUFU-like_domain"/>
</dbReference>
<name>A0AA88LU84_CHASR</name>
<dbReference type="Gene3D" id="3.30.1360.230">
    <property type="entry name" value="Sufu, C-terminal domain"/>
    <property type="match status" value="1"/>
</dbReference>
<dbReference type="GO" id="GO:0005829">
    <property type="term" value="C:cytosol"/>
    <property type="evidence" value="ECO:0007669"/>
    <property type="project" value="UniProtKB-ARBA"/>
</dbReference>
<dbReference type="InterPro" id="IPR013083">
    <property type="entry name" value="Znf_RING/FYVE/PHD"/>
</dbReference>
<keyword evidence="19" id="KW-0391">Immunity</keyword>
<dbReference type="SUPFAM" id="SSF57850">
    <property type="entry name" value="RING/U-box"/>
    <property type="match status" value="1"/>
</dbReference>
<dbReference type="CDD" id="cd19838">
    <property type="entry name" value="Bbox1_TRIM8_C-V"/>
    <property type="match status" value="1"/>
</dbReference>
<dbReference type="PANTHER" id="PTHR10928:SF2">
    <property type="entry name" value="SUPPRESSOR OF FUSED HOMOLOG"/>
    <property type="match status" value="1"/>
</dbReference>
<dbReference type="Pfam" id="PF15227">
    <property type="entry name" value="zf-C3HC4_4"/>
    <property type="match status" value="1"/>
</dbReference>
<comment type="function">
    <text evidence="23">E3 ubiquitin-protein ligase that participates in multiple biological processes including cell survival, differentiation, apoptosis, and in particular, the innate immune response. Participates in the activation of interferon-gamma signaling by promoting proteasomal degradation of the repressor SOCS1. Plays a positive role in the TNFalpha and IL-1beta signaling pathways. Mechanistically, induces the 'Lys-63'-linked polyubiquitination of MAP3K7/TAK1 component leading to the activation of NF-kappa-B. Also modulates STAT3 activity through negative regulation of PIAS3, either by degradation of PIAS3 through the ubiquitin-proteasome pathway or exclusion of PIAS3 from the nucleus. Negatively regulates TLR3/4-mediated innate immune response by catalyzing 'Lys-6'- and 'Lys-33'-linked polyubiquitination of TICAM1 and thereby disrupting the TICAM1-TBK1 interaction.</text>
</comment>
<keyword evidence="14" id="KW-0677">Repeat</keyword>
<evidence type="ECO:0000256" key="12">
    <source>
        <dbReference type="ARBA" id="ARBA00022679"/>
    </source>
</evidence>
<comment type="pathway">
    <text evidence="4">Protein modification; protein ubiquitination.</text>
</comment>
<comment type="subunit">
    <text evidence="25">Homodimer. Interacts with SOCS1 (via) SH2 domain and SOCS box. Interacts with HSP90AB1; prevents nucleus translocation of phosphorylated STAT3 and HSP90AB1. Interacts with MAP3K7/TAK1. Interacts with PIAS3. Interacts with TICAM1. Interacts with TRIM15; this interaction prevents TRIM8 cytoplasmic translocation.</text>
</comment>
<evidence type="ECO:0000256" key="30">
    <source>
        <dbReference type="ARBA" id="ARBA00079717"/>
    </source>
</evidence>
<comment type="caution">
    <text evidence="35">The sequence shown here is derived from an EMBL/GenBank/DDBJ whole genome shotgun (WGS) entry which is preliminary data.</text>
</comment>
<evidence type="ECO:0000256" key="3">
    <source>
        <dbReference type="ARBA" id="ARBA00004496"/>
    </source>
</evidence>
<keyword evidence="7" id="KW-0217">Developmental protein</keyword>
<keyword evidence="15 32" id="KW-0863">Zinc-finger</keyword>
<keyword evidence="9" id="KW-1017">Isopeptide bond</keyword>
<dbReference type="InterPro" id="IPR017907">
    <property type="entry name" value="Znf_RING_CS"/>
</dbReference>
<evidence type="ECO:0000256" key="8">
    <source>
        <dbReference type="ARBA" id="ARBA00022490"/>
    </source>
</evidence>
<evidence type="ECO:0000256" key="28">
    <source>
        <dbReference type="ARBA" id="ARBA00075511"/>
    </source>
</evidence>
<dbReference type="GO" id="GO:0007165">
    <property type="term" value="P:signal transduction"/>
    <property type="evidence" value="ECO:0007669"/>
    <property type="project" value="UniProtKB-ARBA"/>
</dbReference>
<dbReference type="PROSITE" id="PS00518">
    <property type="entry name" value="ZF_RING_1"/>
    <property type="match status" value="1"/>
</dbReference>
<keyword evidence="21" id="KW-0175">Coiled coil</keyword>
<keyword evidence="11" id="KW-0399">Innate immunity</keyword>
<keyword evidence="20" id="KW-0007">Acetylation</keyword>
<evidence type="ECO:0000256" key="14">
    <source>
        <dbReference type="ARBA" id="ARBA00022737"/>
    </source>
</evidence>
<dbReference type="InterPro" id="IPR038489">
    <property type="entry name" value="SUFU_C_sf"/>
</dbReference>
<evidence type="ECO:0000256" key="23">
    <source>
        <dbReference type="ARBA" id="ARBA00055398"/>
    </source>
</evidence>
<evidence type="ECO:0000256" key="17">
    <source>
        <dbReference type="ARBA" id="ARBA00022833"/>
    </source>
</evidence>
<evidence type="ECO:0000256" key="21">
    <source>
        <dbReference type="ARBA" id="ARBA00023054"/>
    </source>
</evidence>
<evidence type="ECO:0000313" key="36">
    <source>
        <dbReference type="Proteomes" id="UP001187415"/>
    </source>
</evidence>
<evidence type="ECO:0000259" key="34">
    <source>
        <dbReference type="PROSITE" id="PS50089"/>
    </source>
</evidence>
<dbReference type="FunFam" id="3.30.40.10:FF:000290">
    <property type="entry name" value="probable E3 ubiquitin-protein ligase TRIM8"/>
    <property type="match status" value="1"/>
</dbReference>
<dbReference type="EC" id="2.3.2.27" evidence="6"/>
<dbReference type="AlphaFoldDB" id="A0AA88LU84"/>
<dbReference type="GO" id="GO:0008270">
    <property type="term" value="F:zinc ion binding"/>
    <property type="evidence" value="ECO:0007669"/>
    <property type="project" value="UniProtKB-KW"/>
</dbReference>
<evidence type="ECO:0000256" key="9">
    <source>
        <dbReference type="ARBA" id="ARBA00022499"/>
    </source>
</evidence>
<evidence type="ECO:0000256" key="10">
    <source>
        <dbReference type="ARBA" id="ARBA00022553"/>
    </source>
</evidence>
<protein>
    <recommendedName>
        <fullName evidence="27">E3 ubiquitin-protein ligase TRIM8</fullName>
        <ecNumber evidence="6">2.3.2.27</ecNumber>
    </recommendedName>
    <alternativeName>
        <fullName evidence="28">Glioblastoma-expressed RING finger protein</fullName>
    </alternativeName>
    <alternativeName>
        <fullName evidence="29">RING finger protein 27</fullName>
    </alternativeName>
    <alternativeName>
        <fullName evidence="31">RING-type E3 ubiquitin transferase TRIM8</fullName>
    </alternativeName>
    <alternativeName>
        <fullName evidence="26">Suppressor of fused homolog</fullName>
    </alternativeName>
    <alternativeName>
        <fullName evidence="30">Tripartite motif-containing protein 8</fullName>
    </alternativeName>
</protein>
<comment type="similarity">
    <text evidence="5">Belongs to the TRIM/RBCC family.</text>
</comment>
<comment type="subcellular location">
    <subcellularLocation>
        <location evidence="3">Cytoplasm</location>
    </subcellularLocation>
    <subcellularLocation>
        <location evidence="2">Nucleus</location>
    </subcellularLocation>
</comment>
<dbReference type="SUPFAM" id="SSF103359">
    <property type="entry name" value="Suppressor of Fused, N-terminal domain"/>
    <property type="match status" value="1"/>
</dbReference>
<evidence type="ECO:0000256" key="22">
    <source>
        <dbReference type="ARBA" id="ARBA00023242"/>
    </source>
</evidence>
<dbReference type="Proteomes" id="UP001187415">
    <property type="component" value="Unassembled WGS sequence"/>
</dbReference>
<keyword evidence="13" id="KW-0479">Metal-binding</keyword>
<keyword evidence="8" id="KW-0963">Cytoplasm</keyword>
<reference evidence="35" key="1">
    <citation type="submission" date="2023-07" db="EMBL/GenBank/DDBJ databases">
        <title>Chromosome-level Genome Assembly of Striped Snakehead (Channa striata).</title>
        <authorList>
            <person name="Liu H."/>
        </authorList>
    </citation>
    <scope>NUCLEOTIDE SEQUENCE</scope>
    <source>
        <strain evidence="35">Gz</strain>
        <tissue evidence="35">Muscle</tissue>
    </source>
</reference>
<dbReference type="Gene3D" id="3.30.40.10">
    <property type="entry name" value="Zinc/RING finger domain, C3HC4 (zinc finger)"/>
    <property type="match status" value="1"/>
</dbReference>
<keyword evidence="16" id="KW-0833">Ubl conjugation pathway</keyword>
<evidence type="ECO:0000256" key="4">
    <source>
        <dbReference type="ARBA" id="ARBA00004906"/>
    </source>
</evidence>
<evidence type="ECO:0000256" key="26">
    <source>
        <dbReference type="ARBA" id="ARBA00071231"/>
    </source>
</evidence>
<feature type="region of interest" description="Disordered" evidence="33">
    <location>
        <begin position="307"/>
        <end position="338"/>
    </location>
</feature>
<feature type="region of interest" description="Disordered" evidence="33">
    <location>
        <begin position="878"/>
        <end position="952"/>
    </location>
</feature>
<feature type="compositionally biased region" description="Polar residues" evidence="33">
    <location>
        <begin position="879"/>
        <end position="888"/>
    </location>
</feature>
<keyword evidence="10" id="KW-0597">Phosphoprotein</keyword>
<dbReference type="GO" id="GO:0000122">
    <property type="term" value="P:negative regulation of transcription by RNA polymerase II"/>
    <property type="evidence" value="ECO:0007669"/>
    <property type="project" value="UniProtKB-ARBA"/>
</dbReference>
<evidence type="ECO:0000256" key="2">
    <source>
        <dbReference type="ARBA" id="ARBA00004123"/>
    </source>
</evidence>
<dbReference type="GO" id="GO:0044790">
    <property type="term" value="P:suppression of viral release by host"/>
    <property type="evidence" value="ECO:0007669"/>
    <property type="project" value="UniProtKB-ARBA"/>
</dbReference>
<evidence type="ECO:0000256" key="11">
    <source>
        <dbReference type="ARBA" id="ARBA00022588"/>
    </source>
</evidence>
<evidence type="ECO:0000256" key="7">
    <source>
        <dbReference type="ARBA" id="ARBA00022473"/>
    </source>
</evidence>
<evidence type="ECO:0000256" key="5">
    <source>
        <dbReference type="ARBA" id="ARBA00008518"/>
    </source>
</evidence>
<evidence type="ECO:0000256" key="27">
    <source>
        <dbReference type="ARBA" id="ARBA00074094"/>
    </source>
</evidence>
<evidence type="ECO:0000256" key="20">
    <source>
        <dbReference type="ARBA" id="ARBA00022990"/>
    </source>
</evidence>
<keyword evidence="12" id="KW-0808">Transferase</keyword>
<evidence type="ECO:0000256" key="25">
    <source>
        <dbReference type="ARBA" id="ARBA00063059"/>
    </source>
</evidence>
<organism evidence="35 36">
    <name type="scientific">Channa striata</name>
    <name type="common">Snakehead murrel</name>
    <name type="synonym">Ophicephalus striatus</name>
    <dbReference type="NCBI Taxonomy" id="64152"/>
    <lineage>
        <taxon>Eukaryota</taxon>
        <taxon>Metazoa</taxon>
        <taxon>Chordata</taxon>
        <taxon>Craniata</taxon>
        <taxon>Vertebrata</taxon>
        <taxon>Euteleostomi</taxon>
        <taxon>Actinopterygii</taxon>
        <taxon>Neopterygii</taxon>
        <taxon>Teleostei</taxon>
        <taxon>Neoteleostei</taxon>
        <taxon>Acanthomorphata</taxon>
        <taxon>Anabantaria</taxon>
        <taxon>Anabantiformes</taxon>
        <taxon>Channoidei</taxon>
        <taxon>Channidae</taxon>
        <taxon>Channa</taxon>
    </lineage>
</organism>
<evidence type="ECO:0000256" key="1">
    <source>
        <dbReference type="ARBA" id="ARBA00000900"/>
    </source>
</evidence>
<evidence type="ECO:0000256" key="6">
    <source>
        <dbReference type="ARBA" id="ARBA00012483"/>
    </source>
</evidence>
<sequence>MDKVRPTSGAQAHGLFPPGLQAIYGECRRLYPEQANPLQVTAIVKYWLGGPDPLDYISMYRNMGCPAQDIQEHWHYVSFGLSDLYGDNRVHEFTGPDGPSGFGFELTFRLKREVGETAPPTWPAELMQGLARYVFQSENTFCSGDHVSWHNPLDNSESRIQHMLLTEDPQMQPVQTPFGSVSFLQIVGVCTEELQAAQHWNGQGILELMRGVRVAGGPWLITDMRRGETIFDIDPHLQQERVDQGMETEGSNLSGVSAKCVWDDLSRPPEDEEDSRSICIGSTQPRRLSDKDTEQIRETLRKGLEFNSKAALPPINSQKQSHETPHRKDSLESESSAAIVPHELVRTRQLESVHLKFNQESGTLLPLCLRGRLLHGRHFTYKSINGDTAITFVSTGVEGAFATEEHPYAAHGPWLQILLTEEFVEQMLGDLQELNIREETKLPKDRRQTEQAVNRSAGAGARRGLDAKVQRSLSTTWKINSCSRLDPAEAMDESWKNCFEEELLCPICLNVFEEPIQLPCKHNFCKGCISEAWAKDNAAVRCPECNHDYEQKPTLEKNFKLANIVKRFNALNTEKVPAVLHCVLCRRGPPLPVRKVCLRCKEPCCQTHIQTHLQQPCAAPGHLLVDAEELSAWTCPSHEEYRLLHCEEEQVALCPFCCISHCTSQRHTVCDVDTQRVQMQSMLMRQQDRLEGRVQNIDEQLTKLESDKTLMKDAVSELKEHVRAQYQRMHALLEANQAETVQMLESTYTMYVRKNSQQVLQLNERRQDAEKLLSSMQTFFQRADSINFMKNTKPYQLLIDRSNSYLSSAIPPIRVGKLSSHHLISELSTREKSLRKMVEEPFNDAPILEIVQSHSTSAGSHTGTSSGLQKRKYGMAFLDSNTDNSTSHDPPPLLYSSKKPFLTDQSHHSSSMYSSEGLPQNPHAGPGRSGLLDNTAHHMVGLGSSSSHHSGNIFPPSHFPTGGASQAMYEGRKVLMCTLNNCCCSRPPPARARPPYPASDSFPSITSQEFPPHAPLPASQPLHHFPMRGLMDTSQTARHHDFYGLFSQPSTKHYGSKQ</sequence>
<feature type="region of interest" description="Disordered" evidence="33">
    <location>
        <begin position="440"/>
        <end position="465"/>
    </location>
</feature>
<accession>A0AA88LU84</accession>
<dbReference type="GO" id="GO:0061630">
    <property type="term" value="F:ubiquitin protein ligase activity"/>
    <property type="evidence" value="ECO:0007669"/>
    <property type="project" value="UniProtKB-EC"/>
</dbReference>
<dbReference type="PROSITE" id="PS50089">
    <property type="entry name" value="ZF_RING_2"/>
    <property type="match status" value="1"/>
</dbReference>
<evidence type="ECO:0000256" key="19">
    <source>
        <dbReference type="ARBA" id="ARBA00022859"/>
    </source>
</evidence>
<evidence type="ECO:0000256" key="18">
    <source>
        <dbReference type="ARBA" id="ARBA00022843"/>
    </source>
</evidence>
<feature type="compositionally biased region" description="Basic and acidic residues" evidence="33">
    <location>
        <begin position="320"/>
        <end position="331"/>
    </location>
</feature>
<feature type="domain" description="RING-type" evidence="34">
    <location>
        <begin position="505"/>
        <end position="546"/>
    </location>
</feature>
<evidence type="ECO:0000256" key="31">
    <source>
        <dbReference type="ARBA" id="ARBA00083988"/>
    </source>
</evidence>